<dbReference type="PRINTS" id="PR00081">
    <property type="entry name" value="GDHRDH"/>
</dbReference>
<organism evidence="5">
    <name type="scientific">Candida tenuis (strain ATCC 10573 / BCRC 21748 / CBS 615 / JCM 9827 / NBRC 10315 / NRRL Y-1498 / VKM Y-70)</name>
    <name type="common">Yeast</name>
    <name type="synonym">Yamadazyma tenuis</name>
    <dbReference type="NCBI Taxonomy" id="590646"/>
    <lineage>
        <taxon>Eukaryota</taxon>
        <taxon>Fungi</taxon>
        <taxon>Dikarya</taxon>
        <taxon>Ascomycota</taxon>
        <taxon>Saccharomycotina</taxon>
        <taxon>Pichiomycetes</taxon>
        <taxon>Debaryomycetaceae</taxon>
        <taxon>Yamadazyma</taxon>
    </lineage>
</organism>
<dbReference type="OrthoDB" id="1888931at2759"/>
<dbReference type="Proteomes" id="UP000000707">
    <property type="component" value="Unassembled WGS sequence"/>
</dbReference>
<dbReference type="SUPFAM" id="SSF51735">
    <property type="entry name" value="NAD(P)-binding Rossmann-fold domains"/>
    <property type="match status" value="1"/>
</dbReference>
<proteinExistence type="inferred from homology"/>
<dbReference type="Gene3D" id="3.40.50.720">
    <property type="entry name" value="NAD(P)-binding Rossmann-like Domain"/>
    <property type="match status" value="1"/>
</dbReference>
<dbReference type="PRINTS" id="PR00080">
    <property type="entry name" value="SDRFAMILY"/>
</dbReference>
<dbReference type="InterPro" id="IPR020904">
    <property type="entry name" value="Sc_DH/Rdtase_CS"/>
</dbReference>
<keyword evidence="2" id="KW-0521">NADP</keyword>
<comment type="similarity">
    <text evidence="1">Belongs to the short-chain dehydrogenases/reductases (SDR) family.</text>
</comment>
<dbReference type="GO" id="GO:0005975">
    <property type="term" value="P:carbohydrate metabolic process"/>
    <property type="evidence" value="ECO:0007669"/>
    <property type="project" value="UniProtKB-ARBA"/>
</dbReference>
<dbReference type="GO" id="GO:0050664">
    <property type="term" value="F:oxidoreductase activity, acting on NAD(P)H, oxygen as acceptor"/>
    <property type="evidence" value="ECO:0007669"/>
    <property type="project" value="TreeGrafter"/>
</dbReference>
<dbReference type="GO" id="GO:0050085">
    <property type="term" value="F:mannitol 2-dehydrogenase (NADP+) activity"/>
    <property type="evidence" value="ECO:0007669"/>
    <property type="project" value="UniProtKB-ARBA"/>
</dbReference>
<dbReference type="PROSITE" id="PS00061">
    <property type="entry name" value="ADH_SHORT"/>
    <property type="match status" value="1"/>
</dbReference>
<dbReference type="InterPro" id="IPR036291">
    <property type="entry name" value="NAD(P)-bd_dom_sf"/>
</dbReference>
<dbReference type="GO" id="GO:0044281">
    <property type="term" value="P:small molecule metabolic process"/>
    <property type="evidence" value="ECO:0007669"/>
    <property type="project" value="UniProtKB-ARBA"/>
</dbReference>
<evidence type="ECO:0000313" key="5">
    <source>
        <dbReference type="Proteomes" id="UP000000707"/>
    </source>
</evidence>
<sequence length="283" mass="31229">MTKRSFESFIRYPSDPKEVPSKPEKLSHNIMERFFLTGKVSVITGGSGSIGAAIVEGYAQAGSNIAIMDIRENLELCVRLSTTYNIKAKFYRVNLSDPQEVKKVIQTIEIDFGTIDIFVANAGIAWNFGSILNEDSTPEAWKRVFDVDVNSIFYCCKYVGEIFKKKGKGSIIMTASMSAHIVNVPNYQTCYNAAKAAVLHMGRSLAIEFVDFARVNTVSPGYTNTPLSDPVSVEERSKWWALTPKGRECEPDELVGAFIYLASDASSFTTGSDIRVDGGYCSI</sequence>
<evidence type="ECO:0008006" key="6">
    <source>
        <dbReference type="Google" id="ProtNLM"/>
    </source>
</evidence>
<dbReference type="PANTHER" id="PTHR43008:SF13">
    <property type="entry name" value="L-XYLULOSE REDUCTASE-RELATED"/>
    <property type="match status" value="1"/>
</dbReference>
<protein>
    <recommendedName>
        <fullName evidence="6">NAD(P)-binding protein</fullName>
    </recommendedName>
</protein>
<dbReference type="eggNOG" id="KOG0725">
    <property type="taxonomic scope" value="Eukaryota"/>
</dbReference>
<dbReference type="EMBL" id="GL996514">
    <property type="protein sequence ID" value="EGV65213.1"/>
    <property type="molecule type" value="Genomic_DNA"/>
</dbReference>
<dbReference type="PANTHER" id="PTHR43008">
    <property type="entry name" value="BENZIL REDUCTASE"/>
    <property type="match status" value="1"/>
</dbReference>
<dbReference type="AlphaFoldDB" id="G3AZQ7"/>
<dbReference type="STRING" id="590646.G3AZQ7"/>
<keyword evidence="5" id="KW-1185">Reference proteome</keyword>
<dbReference type="Pfam" id="PF13561">
    <property type="entry name" value="adh_short_C2"/>
    <property type="match status" value="1"/>
</dbReference>
<evidence type="ECO:0000256" key="3">
    <source>
        <dbReference type="ARBA" id="ARBA00023002"/>
    </source>
</evidence>
<dbReference type="HOGENOM" id="CLU_010194_1_1_1"/>
<dbReference type="FunFam" id="3.40.50.720:FF:000090">
    <property type="entry name" value="NADP-dependent mannitol dehydrogenase"/>
    <property type="match status" value="1"/>
</dbReference>
<gene>
    <name evidence="4" type="ORF">CANTEDRAFT_103164</name>
</gene>
<dbReference type="InterPro" id="IPR002347">
    <property type="entry name" value="SDR_fam"/>
</dbReference>
<evidence type="ECO:0000256" key="1">
    <source>
        <dbReference type="ARBA" id="ARBA00006484"/>
    </source>
</evidence>
<accession>G3AZQ7</accession>
<reference evidence="4 5" key="1">
    <citation type="journal article" date="2011" name="Proc. Natl. Acad. Sci. U.S.A.">
        <title>Comparative genomics of xylose-fermenting fungi for enhanced biofuel production.</title>
        <authorList>
            <person name="Wohlbach D.J."/>
            <person name="Kuo A."/>
            <person name="Sato T.K."/>
            <person name="Potts K.M."/>
            <person name="Salamov A.A."/>
            <person name="LaButti K.M."/>
            <person name="Sun H."/>
            <person name="Clum A."/>
            <person name="Pangilinan J.L."/>
            <person name="Lindquist E.A."/>
            <person name="Lucas S."/>
            <person name="Lapidus A."/>
            <person name="Jin M."/>
            <person name="Gunawan C."/>
            <person name="Balan V."/>
            <person name="Dale B.E."/>
            <person name="Jeffries T.W."/>
            <person name="Zinkel R."/>
            <person name="Barry K.W."/>
            <person name="Grigoriev I.V."/>
            <person name="Gasch A.P."/>
        </authorList>
    </citation>
    <scope>NUCLEOTIDE SEQUENCE [LARGE SCALE GENOMIC DNA]</scope>
    <source>
        <strain evidence="5">ATCC 10573 / BCRC 21748 / CBS 615 / JCM 9827 / NBRC 10315 / NRRL Y-1498 / VKM Y-70</strain>
    </source>
</reference>
<evidence type="ECO:0000256" key="2">
    <source>
        <dbReference type="ARBA" id="ARBA00022857"/>
    </source>
</evidence>
<evidence type="ECO:0000313" key="4">
    <source>
        <dbReference type="EMBL" id="EGV65213.1"/>
    </source>
</evidence>
<keyword evidence="3" id="KW-0560">Oxidoreductase</keyword>
<name>G3AZQ7_CANTC</name>